<organism evidence="3 4">
    <name type="scientific">Jiulongibacter sediminis</name>
    <dbReference type="NCBI Taxonomy" id="1605367"/>
    <lineage>
        <taxon>Bacteria</taxon>
        <taxon>Pseudomonadati</taxon>
        <taxon>Bacteroidota</taxon>
        <taxon>Cytophagia</taxon>
        <taxon>Cytophagales</taxon>
        <taxon>Leadbetterellaceae</taxon>
        <taxon>Jiulongibacter</taxon>
    </lineage>
</organism>
<dbReference type="OrthoDB" id="253051at2"/>
<dbReference type="InterPro" id="IPR013783">
    <property type="entry name" value="Ig-like_fold"/>
</dbReference>
<dbReference type="AlphaFoldDB" id="A0A0P7BSC0"/>
<evidence type="ECO:0000259" key="2">
    <source>
        <dbReference type="Pfam" id="PF21027"/>
    </source>
</evidence>
<sequence>MKKTNFLISTFFALLILVSGMQNLYAFAPRTEKVDKSKQARILITTDLEADDMNGVILSLMYADQYDIAGIVWTAGMYHFQGDGGQHTLGEITPNFRCNAQHCEHRVEKPADLTEYRPVDPTWLNRIVDYYEADYQMMSKNNPNFPTPEHIRSVSKVGNVEFEGDYRFETEGSKHIEKCIMDNDIRPLYIQHWGGINTTVRALYSIYEQYHGTPEWDKVLAKVVSKVRIGGNGEDNCRADSKIDEMFPGLQSGGYNRGFFSYGSFFAASYNSRNRVDDELQPYLHADFILDAYKEGHGKLAEEIWLMGEGRALYGEPIIYNYGLITYMDWAKSAELGWGPASLADFPRADFKPFDWSICQFGTASFIDIGLRSDVTNRGNQFLGPTPEGFKKSNHYTIVMWEELAARADWAIAEPEDCNHAPIVTAKQLDFNARAGENIALSGEATDPDGDKLTAKWWIPAFSCTYTEGKAEHLHVSTETGYKTNFTVPADAKSGDIFVVNLEVKDNADRPMTRFAQYVINVL</sequence>
<evidence type="ECO:0008006" key="5">
    <source>
        <dbReference type="Google" id="ProtNLM"/>
    </source>
</evidence>
<dbReference type="STRING" id="1605367.AFM12_16300"/>
<evidence type="ECO:0000313" key="4">
    <source>
        <dbReference type="Proteomes" id="UP000050454"/>
    </source>
</evidence>
<gene>
    <name evidence="3" type="ORF">AFM12_16300</name>
</gene>
<dbReference type="RefSeq" id="WP_055150293.1">
    <property type="nucleotide sequence ID" value="NZ_JXSZ01000012.1"/>
</dbReference>
<dbReference type="Proteomes" id="UP000050454">
    <property type="component" value="Unassembled WGS sequence"/>
</dbReference>
<dbReference type="InterPro" id="IPR036452">
    <property type="entry name" value="Ribo_hydro-like"/>
</dbReference>
<feature type="domain" description="Cellulose-binding Sde182 C-terminal" evidence="2">
    <location>
        <begin position="439"/>
        <end position="522"/>
    </location>
</feature>
<comment type="caution">
    <text evidence="3">The sequence shown here is derived from an EMBL/GenBank/DDBJ whole genome shotgun (WGS) entry which is preliminary data.</text>
</comment>
<keyword evidence="4" id="KW-1185">Reference proteome</keyword>
<reference evidence="3 4" key="1">
    <citation type="submission" date="2015-07" db="EMBL/GenBank/DDBJ databases">
        <title>The draft genome sequence of Leadbetterella sp. JN14-9.</title>
        <authorList>
            <person name="Liu Y."/>
            <person name="Du J."/>
            <person name="Shao Z."/>
        </authorList>
    </citation>
    <scope>NUCLEOTIDE SEQUENCE [LARGE SCALE GENOMIC DNA]</scope>
    <source>
        <strain evidence="3 4">JN14-9</strain>
    </source>
</reference>
<accession>A0A0P7BSC0</accession>
<proteinExistence type="predicted"/>
<dbReference type="InterPro" id="IPR011483">
    <property type="entry name" value="Sde182_NH-like"/>
</dbReference>
<dbReference type="GO" id="GO:0016799">
    <property type="term" value="F:hydrolase activity, hydrolyzing N-glycosyl compounds"/>
    <property type="evidence" value="ECO:0007669"/>
    <property type="project" value="InterPro"/>
</dbReference>
<dbReference type="Gene3D" id="3.90.245.10">
    <property type="entry name" value="Ribonucleoside hydrolase-like"/>
    <property type="match status" value="1"/>
</dbReference>
<dbReference type="EMBL" id="LGTQ01000012">
    <property type="protein sequence ID" value="KPM47341.1"/>
    <property type="molecule type" value="Genomic_DNA"/>
</dbReference>
<name>A0A0P7BSC0_9BACT</name>
<dbReference type="InterPro" id="IPR048527">
    <property type="entry name" value="Sde182_C"/>
</dbReference>
<feature type="domain" description="Cellulose-binding Sde182 nucleoside hydrolase-like" evidence="1">
    <location>
        <begin position="41"/>
        <end position="271"/>
    </location>
</feature>
<dbReference type="Pfam" id="PF07632">
    <property type="entry name" value="Sde182_NH-like"/>
    <property type="match status" value="1"/>
</dbReference>
<protein>
    <recommendedName>
        <fullName evidence="5">DUF1593 domain-containing protein</fullName>
    </recommendedName>
</protein>
<dbReference type="Gene3D" id="2.60.40.10">
    <property type="entry name" value="Immunoglobulins"/>
    <property type="match status" value="1"/>
</dbReference>
<dbReference type="Pfam" id="PF21027">
    <property type="entry name" value="Sde0182_C"/>
    <property type="match status" value="1"/>
</dbReference>
<evidence type="ECO:0000313" key="3">
    <source>
        <dbReference type="EMBL" id="KPM47341.1"/>
    </source>
</evidence>
<evidence type="ECO:0000259" key="1">
    <source>
        <dbReference type="Pfam" id="PF07632"/>
    </source>
</evidence>